<dbReference type="Proteomes" id="UP000198983">
    <property type="component" value="Chromosome I"/>
</dbReference>
<organism evidence="3 4">
    <name type="scientific">Actinopolymorpha singaporensis</name>
    <dbReference type="NCBI Taxonomy" id="117157"/>
    <lineage>
        <taxon>Bacteria</taxon>
        <taxon>Bacillati</taxon>
        <taxon>Actinomycetota</taxon>
        <taxon>Actinomycetes</taxon>
        <taxon>Propionibacteriales</taxon>
        <taxon>Actinopolymorphaceae</taxon>
        <taxon>Actinopolymorpha</taxon>
    </lineage>
</organism>
<feature type="compositionally biased region" description="Low complexity" evidence="1">
    <location>
        <begin position="1"/>
        <end position="35"/>
    </location>
</feature>
<proteinExistence type="predicted"/>
<keyword evidence="2" id="KW-1133">Transmembrane helix</keyword>
<evidence type="ECO:0000313" key="4">
    <source>
        <dbReference type="Proteomes" id="UP000198983"/>
    </source>
</evidence>
<accession>A0A1H1PVF5</accession>
<evidence type="ECO:0000313" key="3">
    <source>
        <dbReference type="EMBL" id="SDS15202.1"/>
    </source>
</evidence>
<keyword evidence="2" id="KW-0812">Transmembrane</keyword>
<dbReference type="EMBL" id="LT629732">
    <property type="protein sequence ID" value="SDS15202.1"/>
    <property type="molecule type" value="Genomic_DNA"/>
</dbReference>
<sequence>MPSTTSPTHSSLTRSSQARSSEARSSPARSSVARSGGTGADIAVRPPVTGSASARRRHLRVARLTAVLGATLGAGVCVLGVAAAPAEAATTVRVANAMPDSELRGGVDRCVGVRIPCPTWTGDDDNTARRPLDGFVVGPVPAGVGELVTDFEFEWEEVEHRSRVWERGPDADGGYHVDLTVDVLRGESLTSAKALRDYLTDYYERDPATWRLDPFRQHGQPGWHDDTVAFWLAAPGVGVAVKVDRERFGARDLLRTAYGIRPVTGR</sequence>
<dbReference type="AlphaFoldDB" id="A0A1H1PVF5"/>
<reference evidence="3 4" key="1">
    <citation type="submission" date="2016-10" db="EMBL/GenBank/DDBJ databases">
        <authorList>
            <person name="de Groot N.N."/>
        </authorList>
    </citation>
    <scope>NUCLEOTIDE SEQUENCE [LARGE SCALE GENOMIC DNA]</scope>
    <source>
        <strain evidence="3 4">DSM 22024</strain>
    </source>
</reference>
<evidence type="ECO:0000256" key="1">
    <source>
        <dbReference type="SAM" id="MobiDB-lite"/>
    </source>
</evidence>
<evidence type="ECO:0000256" key="2">
    <source>
        <dbReference type="SAM" id="Phobius"/>
    </source>
</evidence>
<feature type="transmembrane region" description="Helical" evidence="2">
    <location>
        <begin position="64"/>
        <end position="84"/>
    </location>
</feature>
<gene>
    <name evidence="3" type="ORF">SAMN04489717_1784</name>
</gene>
<name>A0A1H1PVF5_9ACTN</name>
<protein>
    <submittedName>
        <fullName evidence="3">Uncharacterized protein</fullName>
    </submittedName>
</protein>
<feature type="region of interest" description="Disordered" evidence="1">
    <location>
        <begin position="1"/>
        <end position="55"/>
    </location>
</feature>
<keyword evidence="2" id="KW-0472">Membrane</keyword>
<keyword evidence="4" id="KW-1185">Reference proteome</keyword>